<reference evidence="6 7" key="1">
    <citation type="submission" date="2019-12" db="EMBL/GenBank/DDBJ databases">
        <title>Sporaefaciens musculi gen. nov., sp. nov., a novel bacterium isolated from the caecum of an obese mouse.</title>
        <authorList>
            <person name="Rasmussen T.S."/>
            <person name="Streidl T."/>
            <person name="Hitch T.C.A."/>
            <person name="Wortmann E."/>
            <person name="Deptula P."/>
            <person name="Hansen M."/>
            <person name="Nielsen D.S."/>
            <person name="Clavel T."/>
            <person name="Vogensen F.K."/>
        </authorList>
    </citation>
    <scope>NUCLEOTIDE SEQUENCE [LARGE SCALE GENOMIC DNA]</scope>
    <source>
        <strain evidence="6 7">WCA-9-b2</strain>
    </source>
</reference>
<protein>
    <submittedName>
        <fullName evidence="6">CvpA family protein</fullName>
    </submittedName>
</protein>
<dbReference type="GO" id="GO:0009403">
    <property type="term" value="P:toxin biosynthetic process"/>
    <property type="evidence" value="ECO:0007669"/>
    <property type="project" value="InterPro"/>
</dbReference>
<evidence type="ECO:0000313" key="7">
    <source>
        <dbReference type="Proteomes" id="UP000460412"/>
    </source>
</evidence>
<dbReference type="RefSeq" id="WP_159748975.1">
    <property type="nucleotide sequence ID" value="NZ_CASSPE010000186.1"/>
</dbReference>
<dbReference type="InterPro" id="IPR003825">
    <property type="entry name" value="Colicin-V_CvpA"/>
</dbReference>
<evidence type="ECO:0000313" key="6">
    <source>
        <dbReference type="EMBL" id="MXP73985.1"/>
    </source>
</evidence>
<feature type="transmembrane region" description="Helical" evidence="5">
    <location>
        <begin position="29"/>
        <end position="48"/>
    </location>
</feature>
<comment type="subcellular location">
    <subcellularLocation>
        <location evidence="1">Membrane</location>
        <topology evidence="1">Multi-pass membrane protein</topology>
    </subcellularLocation>
</comment>
<evidence type="ECO:0000256" key="2">
    <source>
        <dbReference type="ARBA" id="ARBA00022692"/>
    </source>
</evidence>
<dbReference type="AlphaFoldDB" id="A0A7X3MCX2"/>
<organism evidence="6 7">
    <name type="scientific">Sporofaciens musculi</name>
    <dbReference type="NCBI Taxonomy" id="2681861"/>
    <lineage>
        <taxon>Bacteria</taxon>
        <taxon>Bacillati</taxon>
        <taxon>Bacillota</taxon>
        <taxon>Clostridia</taxon>
        <taxon>Lachnospirales</taxon>
        <taxon>Lachnospiraceae</taxon>
        <taxon>Sporofaciens</taxon>
    </lineage>
</organism>
<proteinExistence type="predicted"/>
<keyword evidence="7" id="KW-1185">Reference proteome</keyword>
<evidence type="ECO:0000256" key="3">
    <source>
        <dbReference type="ARBA" id="ARBA00022989"/>
    </source>
</evidence>
<name>A0A7X3MCX2_9FIRM</name>
<evidence type="ECO:0000256" key="4">
    <source>
        <dbReference type="ARBA" id="ARBA00023136"/>
    </source>
</evidence>
<feature type="transmembrane region" description="Helical" evidence="5">
    <location>
        <begin position="248"/>
        <end position="270"/>
    </location>
</feature>
<sequence length="304" mass="32820">MNWLLITVMIIFLISIVVGAVRGAVKILVSLVTTLITFLVVFFATPYVSDAIVKFTPLDEAIETQVSNTIANAAMSQLTGGSEGGMTAEGVRKALGAAGLDEDTLAQYGITVEDIVNGNISKSELAKYGISSSVLDGLLAGQKSAAEAVEEAEIPREMQMEAIQNADLPDVFKSLLKVNNNSEIYEQLGVKTFAQYVGSFMAKLFIDIVSFLCTFLVVTIIFRAIVFALDIVAELPGIGAVNHLVGGLMGVLGALIVVWILFLIITLMFTTTIGKEMFRMIEANGFLQVLYDYNPILKLATLFR</sequence>
<feature type="transmembrane region" description="Helical" evidence="5">
    <location>
        <begin position="204"/>
        <end position="228"/>
    </location>
</feature>
<dbReference type="EMBL" id="WUQX01000001">
    <property type="protein sequence ID" value="MXP73985.1"/>
    <property type="molecule type" value="Genomic_DNA"/>
</dbReference>
<dbReference type="Proteomes" id="UP000460412">
    <property type="component" value="Unassembled WGS sequence"/>
</dbReference>
<keyword evidence="2 5" id="KW-0812">Transmembrane</keyword>
<gene>
    <name evidence="6" type="ORF">GN277_00565</name>
</gene>
<comment type="caution">
    <text evidence="6">The sequence shown here is derived from an EMBL/GenBank/DDBJ whole genome shotgun (WGS) entry which is preliminary data.</text>
</comment>
<keyword evidence="3 5" id="KW-1133">Transmembrane helix</keyword>
<evidence type="ECO:0000256" key="5">
    <source>
        <dbReference type="SAM" id="Phobius"/>
    </source>
</evidence>
<dbReference type="Pfam" id="PF02674">
    <property type="entry name" value="Colicin_V"/>
    <property type="match status" value="1"/>
</dbReference>
<dbReference type="GO" id="GO:0016020">
    <property type="term" value="C:membrane"/>
    <property type="evidence" value="ECO:0007669"/>
    <property type="project" value="UniProtKB-SubCell"/>
</dbReference>
<accession>A0A7X3MCX2</accession>
<keyword evidence="4 5" id="KW-0472">Membrane</keyword>
<evidence type="ECO:0000256" key="1">
    <source>
        <dbReference type="ARBA" id="ARBA00004141"/>
    </source>
</evidence>